<sequence length="372" mass="41757">MSDAAQPPRKRSRQPHLEDDAELGRYDDSAFVEHPSLYYDDGNVNLSCENTLFRVHRSIVSKHSPVLCDILTSNEHEDRKPDILRGCLDVPLDETKEDAEVLLKIVYNDFRVESLKFAASELSLLSSAFRMATKYRIEPTLTEIYTRIQDRWPSVLDQHYKRSTIEKTLGVRRPLIFVRRPPGDSLRAATSTVAKGRNDVPQATTSMHPAHIIALLREAGCNDSSLLTPLFYASTCMSTRVGEHGRALEVLPPTDFARYVRGQERIRSYHTRVAVLVPVADTLGLPDGHVNQCFPAIKSFWATLADVGVYSNTGEIFATERDPVEAWAAVRLRLVAAPRPQICGECNQRLISRADSIGQVLWSNLPAFFELG</sequence>
<evidence type="ECO:0000259" key="1">
    <source>
        <dbReference type="PROSITE" id="PS50097"/>
    </source>
</evidence>
<accession>A0ABQ8KB75</accession>
<evidence type="ECO:0000313" key="2">
    <source>
        <dbReference type="EMBL" id="KAH9834816.1"/>
    </source>
</evidence>
<gene>
    <name evidence="2" type="ORF">C8Q71DRAFT_812365</name>
</gene>
<evidence type="ECO:0000313" key="3">
    <source>
        <dbReference type="Proteomes" id="UP000814176"/>
    </source>
</evidence>
<comment type="caution">
    <text evidence="2">The sequence shown here is derived from an EMBL/GenBank/DDBJ whole genome shotgun (WGS) entry which is preliminary data.</text>
</comment>
<organism evidence="2 3">
    <name type="scientific">Rhodofomes roseus</name>
    <dbReference type="NCBI Taxonomy" id="34475"/>
    <lineage>
        <taxon>Eukaryota</taxon>
        <taxon>Fungi</taxon>
        <taxon>Dikarya</taxon>
        <taxon>Basidiomycota</taxon>
        <taxon>Agaricomycotina</taxon>
        <taxon>Agaricomycetes</taxon>
        <taxon>Polyporales</taxon>
        <taxon>Rhodofomes</taxon>
    </lineage>
</organism>
<name>A0ABQ8KB75_9APHY</name>
<dbReference type="PROSITE" id="PS50097">
    <property type="entry name" value="BTB"/>
    <property type="match status" value="1"/>
</dbReference>
<dbReference type="CDD" id="cd18186">
    <property type="entry name" value="BTB_POZ_ZBTB_KLHL-like"/>
    <property type="match status" value="1"/>
</dbReference>
<proteinExistence type="predicted"/>
<protein>
    <recommendedName>
        <fullName evidence="1">BTB domain-containing protein</fullName>
    </recommendedName>
</protein>
<dbReference type="RefSeq" id="XP_047777302.1">
    <property type="nucleotide sequence ID" value="XM_047926069.1"/>
</dbReference>
<dbReference type="Proteomes" id="UP000814176">
    <property type="component" value="Unassembled WGS sequence"/>
</dbReference>
<feature type="domain" description="BTB" evidence="1">
    <location>
        <begin position="42"/>
        <end position="109"/>
    </location>
</feature>
<dbReference type="InterPro" id="IPR011333">
    <property type="entry name" value="SKP1/BTB/POZ_sf"/>
</dbReference>
<keyword evidence="3" id="KW-1185">Reference proteome</keyword>
<dbReference type="GeneID" id="72006801"/>
<dbReference type="SUPFAM" id="SSF54695">
    <property type="entry name" value="POZ domain"/>
    <property type="match status" value="1"/>
</dbReference>
<reference evidence="2 3" key="1">
    <citation type="journal article" date="2021" name="Environ. Microbiol.">
        <title>Gene family expansions and transcriptome signatures uncover fungal adaptations to wood decay.</title>
        <authorList>
            <person name="Hage H."/>
            <person name="Miyauchi S."/>
            <person name="Viragh M."/>
            <person name="Drula E."/>
            <person name="Min B."/>
            <person name="Chaduli D."/>
            <person name="Navarro D."/>
            <person name="Favel A."/>
            <person name="Norest M."/>
            <person name="Lesage-Meessen L."/>
            <person name="Balint B."/>
            <person name="Merenyi Z."/>
            <person name="de Eugenio L."/>
            <person name="Morin E."/>
            <person name="Martinez A.T."/>
            <person name="Baldrian P."/>
            <person name="Stursova M."/>
            <person name="Martinez M.J."/>
            <person name="Novotny C."/>
            <person name="Magnuson J.K."/>
            <person name="Spatafora J.W."/>
            <person name="Maurice S."/>
            <person name="Pangilinan J."/>
            <person name="Andreopoulos W."/>
            <person name="LaButti K."/>
            <person name="Hundley H."/>
            <person name="Na H."/>
            <person name="Kuo A."/>
            <person name="Barry K."/>
            <person name="Lipzen A."/>
            <person name="Henrissat B."/>
            <person name="Riley R."/>
            <person name="Ahrendt S."/>
            <person name="Nagy L.G."/>
            <person name="Grigoriev I.V."/>
            <person name="Martin F."/>
            <person name="Rosso M.N."/>
        </authorList>
    </citation>
    <scope>NUCLEOTIDE SEQUENCE [LARGE SCALE GENOMIC DNA]</scope>
    <source>
        <strain evidence="2 3">CIRM-BRFM 1785</strain>
    </source>
</reference>
<dbReference type="EMBL" id="JADCUA010000014">
    <property type="protein sequence ID" value="KAH9834816.1"/>
    <property type="molecule type" value="Genomic_DNA"/>
</dbReference>
<dbReference type="InterPro" id="IPR000210">
    <property type="entry name" value="BTB/POZ_dom"/>
</dbReference>
<dbReference type="Gene3D" id="3.30.710.10">
    <property type="entry name" value="Potassium Channel Kv1.1, Chain A"/>
    <property type="match status" value="1"/>
</dbReference>